<dbReference type="Proteomes" id="UP001054811">
    <property type="component" value="Chromosome"/>
</dbReference>
<dbReference type="InterPro" id="IPR011008">
    <property type="entry name" value="Dimeric_a/b-barrel"/>
</dbReference>
<gene>
    <name evidence="6" type="ORF">L2X98_30135</name>
</gene>
<reference evidence="6" key="1">
    <citation type="submission" date="2022-01" db="EMBL/GenBank/DDBJ databases">
        <title>Microbacterium eymi and Microbacterium rhizovicinus sp. nov., isolated from the rhizospheric soil of Elymus tsukushiensis, a plant native to the Dokdo Islands, Republic of Korea.</title>
        <authorList>
            <person name="Hwang Y.J."/>
        </authorList>
    </citation>
    <scope>NUCLEOTIDE SEQUENCE</scope>
    <source>
        <strain evidence="6">KUDC0405</strain>
    </source>
</reference>
<dbReference type="EMBL" id="CP091139">
    <property type="protein sequence ID" value="UUT34724.1"/>
    <property type="molecule type" value="Genomic_DNA"/>
</dbReference>
<dbReference type="Pfam" id="PF01037">
    <property type="entry name" value="AsnC_trans_reg"/>
    <property type="match status" value="2"/>
</dbReference>
<dbReference type="InterPro" id="IPR019887">
    <property type="entry name" value="Tscrpt_reg_AsnC/Lrp_C"/>
</dbReference>
<evidence type="ECO:0000313" key="6">
    <source>
        <dbReference type="EMBL" id="UUT34724.1"/>
    </source>
</evidence>
<dbReference type="SUPFAM" id="SSF46785">
    <property type="entry name" value="Winged helix' DNA-binding domain"/>
    <property type="match status" value="2"/>
</dbReference>
<feature type="compositionally biased region" description="Low complexity" evidence="4">
    <location>
        <begin position="353"/>
        <end position="375"/>
    </location>
</feature>
<evidence type="ECO:0000256" key="4">
    <source>
        <dbReference type="SAM" id="MobiDB-lite"/>
    </source>
</evidence>
<dbReference type="InterPro" id="IPR000485">
    <property type="entry name" value="AsnC-type_HTH_dom"/>
</dbReference>
<dbReference type="PRINTS" id="PR00033">
    <property type="entry name" value="HTHASNC"/>
</dbReference>
<evidence type="ECO:0000259" key="5">
    <source>
        <dbReference type="PROSITE" id="PS50956"/>
    </source>
</evidence>
<dbReference type="SMART" id="SM00344">
    <property type="entry name" value="HTH_ASNC"/>
    <property type="match status" value="2"/>
</dbReference>
<dbReference type="InterPro" id="IPR036390">
    <property type="entry name" value="WH_DNA-bd_sf"/>
</dbReference>
<keyword evidence="3" id="KW-0804">Transcription</keyword>
<keyword evidence="2" id="KW-0238">DNA-binding</keyword>
<dbReference type="Gene3D" id="3.30.70.920">
    <property type="match status" value="2"/>
</dbReference>
<evidence type="ECO:0000256" key="3">
    <source>
        <dbReference type="ARBA" id="ARBA00023163"/>
    </source>
</evidence>
<dbReference type="InterPro" id="IPR036388">
    <property type="entry name" value="WH-like_DNA-bd_sf"/>
</dbReference>
<evidence type="ECO:0000256" key="2">
    <source>
        <dbReference type="ARBA" id="ARBA00023125"/>
    </source>
</evidence>
<organism evidence="6 7">
    <name type="scientific">Microbacterium elymi</name>
    <dbReference type="NCBI Taxonomy" id="2909587"/>
    <lineage>
        <taxon>Bacteria</taxon>
        <taxon>Bacillati</taxon>
        <taxon>Actinomycetota</taxon>
        <taxon>Actinomycetes</taxon>
        <taxon>Micrococcales</taxon>
        <taxon>Microbacteriaceae</taxon>
        <taxon>Microbacterium</taxon>
    </lineage>
</organism>
<feature type="domain" description="HTH asnC-type" evidence="5">
    <location>
        <begin position="1"/>
        <end position="60"/>
    </location>
</feature>
<name>A0ABY5NHY9_9MICO</name>
<dbReference type="Gene3D" id="1.10.10.10">
    <property type="entry name" value="Winged helix-like DNA-binding domain superfamily/Winged helix DNA-binding domain"/>
    <property type="match status" value="2"/>
</dbReference>
<dbReference type="PANTHER" id="PTHR30154">
    <property type="entry name" value="LEUCINE-RESPONSIVE REGULATORY PROTEIN"/>
    <property type="match status" value="1"/>
</dbReference>
<sequence length="392" mass="41393">MDFDVDLVRALQQDGRASIQTLAQALGQPRAAVSARLRALLGDGTVRVVAAVDPGFLGQHVLAHVSIRTGGPVEPAAEHLRGSPETVLVSGVGGAHDLVTEVRLGSMAALHELLARIRGIPHVVDINTLIYETVIKGFFVSHYRGDVTIDEIDSALIEHLQRDGRKSYRALGEAVRLSPSAVATRVQRLTDAGVISISAVEARGLAHRQLSLGVGLNLSGDDDEVVEALRGWPGVDFAARTIGRFDIVATLVEPSAGALHASLERLRALPGVARTEAWFHLTVLKEDYARTLHPVRLALRHGAARVRGAVRGAGGASPGARPPAHLSLLGAPSLACLQRRQMNAPAAPPRASPPRGAARFRTLSRSAVRSGVGSSNPNSGQFQQGCRCPSTP</sequence>
<keyword evidence="7" id="KW-1185">Reference proteome</keyword>
<proteinExistence type="predicted"/>
<dbReference type="Pfam" id="PF13404">
    <property type="entry name" value="HTH_AsnC-type"/>
    <property type="match status" value="2"/>
</dbReference>
<protein>
    <submittedName>
        <fullName evidence="6">Lrp/AsnC family transcriptional regulator</fullName>
    </submittedName>
</protein>
<dbReference type="InterPro" id="IPR019888">
    <property type="entry name" value="Tscrpt_reg_AsnC-like"/>
</dbReference>
<accession>A0ABY5NHY9</accession>
<keyword evidence="1" id="KW-0805">Transcription regulation</keyword>
<evidence type="ECO:0000313" key="7">
    <source>
        <dbReference type="Proteomes" id="UP001054811"/>
    </source>
</evidence>
<feature type="domain" description="HTH asnC-type" evidence="5">
    <location>
        <begin position="149"/>
        <end position="217"/>
    </location>
</feature>
<dbReference type="RefSeq" id="WP_259611250.1">
    <property type="nucleotide sequence ID" value="NZ_CP091139.2"/>
</dbReference>
<dbReference type="PROSITE" id="PS50956">
    <property type="entry name" value="HTH_ASNC_2"/>
    <property type="match status" value="2"/>
</dbReference>
<dbReference type="SUPFAM" id="SSF54909">
    <property type="entry name" value="Dimeric alpha+beta barrel"/>
    <property type="match status" value="2"/>
</dbReference>
<dbReference type="PANTHER" id="PTHR30154:SF34">
    <property type="entry name" value="TRANSCRIPTIONAL REGULATOR AZLB"/>
    <property type="match status" value="1"/>
</dbReference>
<evidence type="ECO:0000256" key="1">
    <source>
        <dbReference type="ARBA" id="ARBA00023015"/>
    </source>
</evidence>
<feature type="region of interest" description="Disordered" evidence="4">
    <location>
        <begin position="342"/>
        <end position="392"/>
    </location>
</feature>